<dbReference type="GO" id="GO:0045944">
    <property type="term" value="P:positive regulation of transcription by RNA polymerase II"/>
    <property type="evidence" value="ECO:0007669"/>
    <property type="project" value="TreeGrafter"/>
</dbReference>
<sequence length="388" mass="44476">MKDLEIHFDGGRIRCSSAEARQRRESLGSGITTIPCDGRSNLDPILMSFFEQVICSSSTLVDNSLYNPYRYLILPMALESQGLYHATLAIAANTLKLSDSKYSLPALEHHSRALGHLRALLSHDSWGEKELDEMLGLVLMLCWFDISDNSRPSWVAHLNGFQDLSRTRQERPGRSIHSQELASFFDRYFAFHLVLARTAFRVNETNYQPMPPPTNLLQSPDTIDPYMGFSHSLLLLINQIAGLAWKPADEIKSMRATDVLPLRRRLEGLEQVLPSQCEDPNTEWNMMRTAVLPLWPLFLAGCCAFEEEERVKVMQLFEELEGIHRFGNVAPAMEVIKMVWRQKDLSVQDERKREKSRPIEMSIDYQNEARFSWEHAMSMLGGWKLSLT</sequence>
<dbReference type="GO" id="GO:0003700">
    <property type="term" value="F:DNA-binding transcription factor activity"/>
    <property type="evidence" value="ECO:0007669"/>
    <property type="project" value="TreeGrafter"/>
</dbReference>
<reference evidence="3 4" key="1">
    <citation type="journal article" date="2023" name="IMA Fungus">
        <title>Comparative genomic study of the Penicillium genus elucidates a diverse pangenome and 15 lateral gene transfer events.</title>
        <authorList>
            <person name="Petersen C."/>
            <person name="Sorensen T."/>
            <person name="Nielsen M.R."/>
            <person name="Sondergaard T.E."/>
            <person name="Sorensen J.L."/>
            <person name="Fitzpatrick D.A."/>
            <person name="Frisvad J.C."/>
            <person name="Nielsen K.L."/>
        </authorList>
    </citation>
    <scope>NUCLEOTIDE SEQUENCE [LARGE SCALE GENOMIC DNA]</scope>
    <source>
        <strain evidence="3 4">IBT 29057</strain>
    </source>
</reference>
<dbReference type="InterPro" id="IPR021858">
    <property type="entry name" value="Fun_TF"/>
</dbReference>
<keyword evidence="4" id="KW-1185">Reference proteome</keyword>
<dbReference type="EMBL" id="JAQJAC010000004">
    <property type="protein sequence ID" value="KAJ5586349.1"/>
    <property type="molecule type" value="Genomic_DNA"/>
</dbReference>
<accession>A0AAD6DJT1</accession>
<dbReference type="Pfam" id="PF11951">
    <property type="entry name" value="Fungal_trans_2"/>
    <property type="match status" value="2"/>
</dbReference>
<organism evidence="3 4">
    <name type="scientific">Penicillium hetheringtonii</name>
    <dbReference type="NCBI Taxonomy" id="911720"/>
    <lineage>
        <taxon>Eukaryota</taxon>
        <taxon>Fungi</taxon>
        <taxon>Dikarya</taxon>
        <taxon>Ascomycota</taxon>
        <taxon>Pezizomycotina</taxon>
        <taxon>Eurotiomycetes</taxon>
        <taxon>Eurotiomycetidae</taxon>
        <taxon>Eurotiales</taxon>
        <taxon>Aspergillaceae</taxon>
        <taxon>Penicillium</taxon>
    </lineage>
</organism>
<name>A0AAD6DJT1_9EURO</name>
<dbReference type="PANTHER" id="PTHR37534">
    <property type="entry name" value="TRANSCRIPTIONAL ACTIVATOR PROTEIN UGA3"/>
    <property type="match status" value="1"/>
</dbReference>
<evidence type="ECO:0000313" key="4">
    <source>
        <dbReference type="Proteomes" id="UP001216150"/>
    </source>
</evidence>
<dbReference type="Proteomes" id="UP001216150">
    <property type="component" value="Unassembled WGS sequence"/>
</dbReference>
<protein>
    <submittedName>
        <fullName evidence="3">Uncharacterized protein</fullName>
    </submittedName>
</protein>
<proteinExistence type="predicted"/>
<dbReference type="PANTHER" id="PTHR37534:SF49">
    <property type="entry name" value="LYSINE BIOSYNTHESIS REGULATORY PROTEIN LYS14"/>
    <property type="match status" value="1"/>
</dbReference>
<dbReference type="GO" id="GO:0005634">
    <property type="term" value="C:nucleus"/>
    <property type="evidence" value="ECO:0007669"/>
    <property type="project" value="UniProtKB-SubCell"/>
</dbReference>
<keyword evidence="2" id="KW-0539">Nucleus</keyword>
<evidence type="ECO:0000256" key="2">
    <source>
        <dbReference type="ARBA" id="ARBA00023242"/>
    </source>
</evidence>
<evidence type="ECO:0000256" key="1">
    <source>
        <dbReference type="ARBA" id="ARBA00004123"/>
    </source>
</evidence>
<gene>
    <name evidence="3" type="ORF">N7450_006136</name>
</gene>
<dbReference type="GO" id="GO:0000976">
    <property type="term" value="F:transcription cis-regulatory region binding"/>
    <property type="evidence" value="ECO:0007669"/>
    <property type="project" value="TreeGrafter"/>
</dbReference>
<evidence type="ECO:0000313" key="3">
    <source>
        <dbReference type="EMBL" id="KAJ5586349.1"/>
    </source>
</evidence>
<dbReference type="AlphaFoldDB" id="A0AAD6DJT1"/>
<comment type="caution">
    <text evidence="3">The sequence shown here is derived from an EMBL/GenBank/DDBJ whole genome shotgun (WGS) entry which is preliminary data.</text>
</comment>
<comment type="subcellular location">
    <subcellularLocation>
        <location evidence="1">Nucleus</location>
    </subcellularLocation>
</comment>